<dbReference type="InterPro" id="IPR027417">
    <property type="entry name" value="P-loop_NTPase"/>
</dbReference>
<dbReference type="EMBL" id="CP008941">
    <property type="protein sequence ID" value="AIK95921.1"/>
    <property type="molecule type" value="Genomic_DNA"/>
</dbReference>
<keyword evidence="2" id="KW-1185">Reference proteome</keyword>
<sequence>MTRLAEDISKFFYDPLSYVMYAFPWGEAGTSLANLWPDPIQVKILNELGKQLKLREKGEVSTAIRMAIASGHGIGKSALTSWLILWFLSTRANPQAIITAGTAAQLNTKTWREVAKWKRLAINGDWFEWTATKLYMKNRQETWFASALAWSENNPDSFAGTHEDNVLVIFDEASSIADVIWETVEGAMTTPGAVWLTFSNPVRNAGRFRECFGKFRHRWLTYKIDSRESSLTNKEEIEQWRLDYGEDSDFFKVRVLGEFPSQDDHQFINLALVRTSIQYEALNFNHMPVLIGVDVALRQDKTVIAVRQGRKLHFLKKYHQLNAVQVSHYIAEVYHSFPKASLFIDAVGVGDGIVDFVKAMGIRVIPVNAGLAADDSSKYFNKRAEMWGRMKQWFQDGAQIPNDDELIDDLTGITADYNDKGQLLMEKKASMKARGLSSPDCADALAHTFFMNIRPDSMSGISHSFQAKTDWSVY</sequence>
<evidence type="ECO:0000313" key="2">
    <source>
        <dbReference type="Proteomes" id="UP000028926"/>
    </source>
</evidence>
<dbReference type="OrthoDB" id="9775154at2"/>
<accession>A0A077AU92</accession>
<dbReference type="Gene3D" id="3.40.50.300">
    <property type="entry name" value="P-loop containing nucleotide triphosphate hydrolases"/>
    <property type="match status" value="1"/>
</dbReference>
<dbReference type="eggNOG" id="COG0507">
    <property type="taxonomic scope" value="Bacteria"/>
</dbReference>
<organism evidence="1 2">
    <name type="scientific">Candidatus Odyssella acanthamoebae</name>
    <dbReference type="NCBI Taxonomy" id="91604"/>
    <lineage>
        <taxon>Bacteria</taxon>
        <taxon>Pseudomonadati</taxon>
        <taxon>Pseudomonadota</taxon>
        <taxon>Alphaproteobacteria</taxon>
        <taxon>Holosporales</taxon>
        <taxon>Candidatus Paracaedibacteraceae</taxon>
        <taxon>Candidatus Odyssella</taxon>
    </lineage>
</organism>
<proteinExistence type="predicted"/>
<dbReference type="Gene3D" id="3.30.420.240">
    <property type="match status" value="1"/>
</dbReference>
<evidence type="ECO:0000313" key="1">
    <source>
        <dbReference type="EMBL" id="AIK95921.1"/>
    </source>
</evidence>
<dbReference type="RefSeq" id="WP_038463595.1">
    <property type="nucleotide sequence ID" value="NZ_CP008941.1"/>
</dbReference>
<dbReference type="AlphaFoldDB" id="A0A077AU92"/>
<evidence type="ECO:0008006" key="3">
    <source>
        <dbReference type="Google" id="ProtNLM"/>
    </source>
</evidence>
<dbReference type="STRING" id="91604.ID47_02985"/>
<gene>
    <name evidence="1" type="ORF">ID47_02985</name>
</gene>
<dbReference type="KEGG" id="paca:ID47_02985"/>
<dbReference type="HOGENOM" id="CLU_027398_0_0_5"/>
<dbReference type="Proteomes" id="UP000028926">
    <property type="component" value="Chromosome"/>
</dbReference>
<name>A0A077AU92_9PROT</name>
<reference evidence="1 2" key="1">
    <citation type="submission" date="2014-07" db="EMBL/GenBank/DDBJ databases">
        <title>Comparative genomic insights into amoeba endosymbionts belonging to the families of Holosporaceae and Candidatus Midichloriaceae within Rickettsiales.</title>
        <authorList>
            <person name="Wang Z."/>
            <person name="Wu M."/>
        </authorList>
    </citation>
    <scope>NUCLEOTIDE SEQUENCE [LARGE SCALE GENOMIC DNA]</scope>
    <source>
        <strain evidence="1">PRA3</strain>
    </source>
</reference>
<protein>
    <recommendedName>
        <fullName evidence="3">Terminase</fullName>
    </recommendedName>
</protein>